<dbReference type="RefSeq" id="WP_248150466.1">
    <property type="nucleotide sequence ID" value="NZ_JALNMJ010000001.1"/>
</dbReference>
<dbReference type="PANTHER" id="PTHR33542:SF3">
    <property type="entry name" value="SIROHYDROCHLORIN FERROCHELATASE, CHLOROPLASTIC"/>
    <property type="match status" value="1"/>
</dbReference>
<dbReference type="EMBL" id="JALNMJ010000001">
    <property type="protein sequence ID" value="MCK7611105.1"/>
    <property type="molecule type" value="Genomic_DNA"/>
</dbReference>
<keyword evidence="4" id="KW-1185">Reference proteome</keyword>
<reference evidence="3" key="1">
    <citation type="submission" date="2022-04" db="EMBL/GenBank/DDBJ databases">
        <title>Roseibium sp. CAU 1639 isolated from mud.</title>
        <authorList>
            <person name="Kim W."/>
        </authorList>
    </citation>
    <scope>NUCLEOTIDE SEQUENCE</scope>
    <source>
        <strain evidence="3">CAU 1639</strain>
    </source>
</reference>
<gene>
    <name evidence="3" type="ORF">M0H32_02935</name>
</gene>
<comment type="caution">
    <text evidence="3">The sequence shown here is derived from an EMBL/GenBank/DDBJ whole genome shotgun (WGS) entry which is preliminary data.</text>
</comment>
<keyword evidence="2" id="KW-0456">Lyase</keyword>
<evidence type="ECO:0008006" key="5">
    <source>
        <dbReference type="Google" id="ProtNLM"/>
    </source>
</evidence>
<dbReference type="Pfam" id="PF01903">
    <property type="entry name" value="CbiX"/>
    <property type="match status" value="1"/>
</dbReference>
<protein>
    <recommendedName>
        <fullName evidence="5">Sirohydrochlorin ferrochelatase</fullName>
    </recommendedName>
</protein>
<dbReference type="SUPFAM" id="SSF53800">
    <property type="entry name" value="Chelatase"/>
    <property type="match status" value="2"/>
</dbReference>
<sequence>MSGTRSPSRKEQAIEAVLVAHGQPSQPEAGEAHLRALSQKVRAFLPGWSVRSATLAQQGSLDRALVQAGSEPLVFPVFMAEGWFTQKALAGRLTGTGARQLPALGVHADLPQLTARYLDEVAGKSHWRTSGYEVLLAAHGSATCAATAQCTLRFAAGLAENLGDVPIRIGFLEETPWLRNAAARCGLKTLLLPLFAGNGGHVTKDIPEALDEAGFKGLRLAPLIEAAFIPKLIACALECANSKDLAA</sequence>
<dbReference type="InterPro" id="IPR002762">
    <property type="entry name" value="CbiX-like"/>
</dbReference>
<dbReference type="CDD" id="cd03416">
    <property type="entry name" value="CbiX_SirB_N"/>
    <property type="match status" value="1"/>
</dbReference>
<accession>A0ABT0GNU9</accession>
<evidence type="ECO:0000313" key="3">
    <source>
        <dbReference type="EMBL" id="MCK7611105.1"/>
    </source>
</evidence>
<organism evidence="3 4">
    <name type="scientific">Roseibium sediminicola</name>
    <dbReference type="NCBI Taxonomy" id="2933272"/>
    <lineage>
        <taxon>Bacteria</taxon>
        <taxon>Pseudomonadati</taxon>
        <taxon>Pseudomonadota</taxon>
        <taxon>Alphaproteobacteria</taxon>
        <taxon>Hyphomicrobiales</taxon>
        <taxon>Stappiaceae</taxon>
        <taxon>Roseibium</taxon>
    </lineage>
</organism>
<dbReference type="Proteomes" id="UP001431221">
    <property type="component" value="Unassembled WGS sequence"/>
</dbReference>
<dbReference type="PANTHER" id="PTHR33542">
    <property type="entry name" value="SIROHYDROCHLORIN FERROCHELATASE, CHLOROPLASTIC"/>
    <property type="match status" value="1"/>
</dbReference>
<evidence type="ECO:0000256" key="2">
    <source>
        <dbReference type="ARBA" id="ARBA00023239"/>
    </source>
</evidence>
<keyword evidence="1" id="KW-0479">Metal-binding</keyword>
<dbReference type="Gene3D" id="3.40.50.1400">
    <property type="match status" value="2"/>
</dbReference>
<name>A0ABT0GNU9_9HYPH</name>
<evidence type="ECO:0000313" key="4">
    <source>
        <dbReference type="Proteomes" id="UP001431221"/>
    </source>
</evidence>
<proteinExistence type="predicted"/>
<evidence type="ECO:0000256" key="1">
    <source>
        <dbReference type="ARBA" id="ARBA00022723"/>
    </source>
</evidence>
<dbReference type="InterPro" id="IPR050963">
    <property type="entry name" value="Sirohydro_Cobaltochel/CbiX"/>
</dbReference>